<dbReference type="InParanoid" id="M1BVH4"/>
<evidence type="ECO:0000313" key="2">
    <source>
        <dbReference type="Proteomes" id="UP000011115"/>
    </source>
</evidence>
<dbReference type="Gramene" id="PGSC0003DMT400053808">
    <property type="protein sequence ID" value="PGSC0003DMT400053808"/>
    <property type="gene ID" value="PGSC0003DMG401020874"/>
</dbReference>
<reference evidence="2" key="1">
    <citation type="journal article" date="2011" name="Nature">
        <title>Genome sequence and analysis of the tuber crop potato.</title>
        <authorList>
            <consortium name="The Potato Genome Sequencing Consortium"/>
        </authorList>
    </citation>
    <scope>NUCLEOTIDE SEQUENCE [LARGE SCALE GENOMIC DNA]</scope>
    <source>
        <strain evidence="2">cv. DM1-3 516 R44</strain>
    </source>
</reference>
<name>M1BVH4_SOLTU</name>
<reference evidence="1" key="2">
    <citation type="submission" date="2015-06" db="UniProtKB">
        <authorList>
            <consortium name="EnsemblPlants"/>
        </authorList>
    </citation>
    <scope>IDENTIFICATION</scope>
    <source>
        <strain evidence="1">DM1-3 516 R44</strain>
    </source>
</reference>
<proteinExistence type="predicted"/>
<evidence type="ECO:0000313" key="1">
    <source>
        <dbReference type="EnsemblPlants" id="PGSC0003DMT400053808"/>
    </source>
</evidence>
<dbReference type="Proteomes" id="UP000011115">
    <property type="component" value="Unassembled WGS sequence"/>
</dbReference>
<dbReference type="HOGENOM" id="CLU_1771314_0_0_1"/>
<organism evidence="1 2">
    <name type="scientific">Solanum tuberosum</name>
    <name type="common">Potato</name>
    <dbReference type="NCBI Taxonomy" id="4113"/>
    <lineage>
        <taxon>Eukaryota</taxon>
        <taxon>Viridiplantae</taxon>
        <taxon>Streptophyta</taxon>
        <taxon>Embryophyta</taxon>
        <taxon>Tracheophyta</taxon>
        <taxon>Spermatophyta</taxon>
        <taxon>Magnoliopsida</taxon>
        <taxon>eudicotyledons</taxon>
        <taxon>Gunneridae</taxon>
        <taxon>Pentapetalae</taxon>
        <taxon>asterids</taxon>
        <taxon>lamiids</taxon>
        <taxon>Solanales</taxon>
        <taxon>Solanaceae</taxon>
        <taxon>Solanoideae</taxon>
        <taxon>Solaneae</taxon>
        <taxon>Solanum</taxon>
    </lineage>
</organism>
<keyword evidence="2" id="KW-1185">Reference proteome</keyword>
<accession>M1BVH4</accession>
<protein>
    <submittedName>
        <fullName evidence="1">Tospovirus resistance protein B</fullName>
    </submittedName>
</protein>
<dbReference type="PaxDb" id="4113-PGSC0003DMT400053808"/>
<sequence>MSKSKSGLDFLMKPLLDNLEKELSSLTSILEKELSSIFRDVAMVHHEHKILKDLHWCTISLAYEVEVSIDSILSQYDIFWHIFCSLPTIIKEIKKINAEVTEMWSANVALKPNDVVAPSKHLPTRHSNPVTDEEIVGFEIATEKLIQ</sequence>
<dbReference type="EnsemblPlants" id="PGSC0003DMT400053808">
    <property type="protein sequence ID" value="PGSC0003DMT400053808"/>
    <property type="gene ID" value="PGSC0003DMG401020874"/>
</dbReference>
<dbReference type="AlphaFoldDB" id="M1BVH4"/>